<proteinExistence type="predicted"/>
<dbReference type="STRING" id="1209931.A0A135UIG5"/>
<evidence type="ECO:0000313" key="1">
    <source>
        <dbReference type="EMBL" id="KXH60192.1"/>
    </source>
</evidence>
<accession>A0A135UIG5</accession>
<sequence length="201" mass="21831">MSPKPQPMIHINGYPGTGKLTIARALEQKLAPGARLIHNHLLINPADAVLRRTEPGYQDLRKAIRGTVFAALAGSPSTCDSVYIFTDFQSSDAVGSATCAEYLEAARARGCVLVSVVLACDEGVNLERLVSAERRAHCKIVDPELLMSFRAGSMIHRFAASDSVVVLDVDVSRKTPEEAAEEILDHVLRTQKQAPTRDIEP</sequence>
<evidence type="ECO:0000313" key="2">
    <source>
        <dbReference type="Proteomes" id="UP000070121"/>
    </source>
</evidence>
<comment type="caution">
    <text evidence="1">The sequence shown here is derived from an EMBL/GenBank/DDBJ whole genome shotgun (WGS) entry which is preliminary data.</text>
</comment>
<dbReference type="InterPro" id="IPR027417">
    <property type="entry name" value="P-loop_NTPase"/>
</dbReference>
<dbReference type="EMBL" id="JFFI01001417">
    <property type="protein sequence ID" value="KXH60192.1"/>
    <property type="molecule type" value="Genomic_DNA"/>
</dbReference>
<dbReference type="Proteomes" id="UP000070121">
    <property type="component" value="Unassembled WGS sequence"/>
</dbReference>
<dbReference type="AlphaFoldDB" id="A0A135UIG5"/>
<dbReference type="Gene3D" id="3.40.50.300">
    <property type="entry name" value="P-loop containing nucleotide triphosphate hydrolases"/>
    <property type="match status" value="1"/>
</dbReference>
<dbReference type="OrthoDB" id="5426988at2759"/>
<organism evidence="1 2">
    <name type="scientific">Colletotrichum salicis</name>
    <dbReference type="NCBI Taxonomy" id="1209931"/>
    <lineage>
        <taxon>Eukaryota</taxon>
        <taxon>Fungi</taxon>
        <taxon>Dikarya</taxon>
        <taxon>Ascomycota</taxon>
        <taxon>Pezizomycotina</taxon>
        <taxon>Sordariomycetes</taxon>
        <taxon>Hypocreomycetidae</taxon>
        <taxon>Glomerellales</taxon>
        <taxon>Glomerellaceae</taxon>
        <taxon>Colletotrichum</taxon>
        <taxon>Colletotrichum acutatum species complex</taxon>
    </lineage>
</organism>
<name>A0A135UIG5_9PEZI</name>
<protein>
    <submittedName>
        <fullName evidence="1">Uncharacterized protein</fullName>
    </submittedName>
</protein>
<reference evidence="1 2" key="1">
    <citation type="submission" date="2014-02" db="EMBL/GenBank/DDBJ databases">
        <title>The genome sequence of Colletotrichum salicis CBS 607.94.</title>
        <authorList>
            <person name="Baroncelli R."/>
            <person name="Thon M.R."/>
        </authorList>
    </citation>
    <scope>NUCLEOTIDE SEQUENCE [LARGE SCALE GENOMIC DNA]</scope>
    <source>
        <strain evidence="1 2">CBS 607.94</strain>
    </source>
</reference>
<dbReference type="SUPFAM" id="SSF52540">
    <property type="entry name" value="P-loop containing nucleoside triphosphate hydrolases"/>
    <property type="match status" value="1"/>
</dbReference>
<keyword evidence="2" id="KW-1185">Reference proteome</keyword>
<gene>
    <name evidence="1" type="ORF">CSAL01_13013</name>
</gene>